<dbReference type="GO" id="GO:0046872">
    <property type="term" value="F:metal ion binding"/>
    <property type="evidence" value="ECO:0007669"/>
    <property type="project" value="UniProtKB-KW"/>
</dbReference>
<dbReference type="SFLD" id="SFLDS00029">
    <property type="entry name" value="Radical_SAM"/>
    <property type="match status" value="1"/>
</dbReference>
<dbReference type="InterPro" id="IPR007197">
    <property type="entry name" value="rSAM"/>
</dbReference>
<keyword evidence="3 5" id="KW-0408">Iron</keyword>
<evidence type="ECO:0000256" key="5">
    <source>
        <dbReference type="PIRSR" id="PIRSR004869-50"/>
    </source>
</evidence>
<dbReference type="AlphaFoldDB" id="A0A1F6CV73"/>
<protein>
    <recommendedName>
        <fullName evidence="6">Radical SAM core domain-containing protein</fullName>
    </recommendedName>
</protein>
<evidence type="ECO:0000256" key="2">
    <source>
        <dbReference type="ARBA" id="ARBA00022723"/>
    </source>
</evidence>
<dbReference type="PANTHER" id="PTHR43075:SF1">
    <property type="entry name" value="FORMATE LYASE ACTIVATING ENZYME, PUTATIVE (AFU_ORTHOLOGUE AFUA_2G15630)-RELATED"/>
    <property type="match status" value="1"/>
</dbReference>
<dbReference type="SFLD" id="SFLDG01099">
    <property type="entry name" value="Uncharacterised_Radical_SAM_Su"/>
    <property type="match status" value="1"/>
</dbReference>
<feature type="binding site" evidence="5">
    <location>
        <position position="83"/>
    </location>
    <ligand>
        <name>[4Fe-4S] cluster</name>
        <dbReference type="ChEBI" id="CHEBI:49883"/>
        <note>4Fe-4S-S-AdoMet</note>
    </ligand>
</feature>
<feature type="binding site" evidence="5">
    <location>
        <position position="90"/>
    </location>
    <ligand>
        <name>[4Fe-4S] cluster</name>
        <dbReference type="ChEBI" id="CHEBI:49883"/>
        <note>4Fe-4S-S-AdoMet</note>
    </ligand>
</feature>
<dbReference type="EMBL" id="MFKF01000135">
    <property type="protein sequence ID" value="OGG52762.1"/>
    <property type="molecule type" value="Genomic_DNA"/>
</dbReference>
<feature type="binding site" evidence="5">
    <location>
        <position position="87"/>
    </location>
    <ligand>
        <name>[4Fe-4S] cluster</name>
        <dbReference type="ChEBI" id="CHEBI:49883"/>
        <note>4Fe-4S-S-AdoMet</note>
    </ligand>
</feature>
<dbReference type="PIRSF" id="PIRSF004869">
    <property type="entry name" value="PflX_prd"/>
    <property type="match status" value="1"/>
</dbReference>
<keyword evidence="1 5" id="KW-0949">S-adenosyl-L-methionine</keyword>
<keyword evidence="2 5" id="KW-0479">Metal-binding</keyword>
<dbReference type="Pfam" id="PF04055">
    <property type="entry name" value="Radical_SAM"/>
    <property type="match status" value="1"/>
</dbReference>
<dbReference type="InterPro" id="IPR016431">
    <property type="entry name" value="Pyrv-formate_lyase-activ_prd"/>
</dbReference>
<dbReference type="Gene3D" id="3.20.20.70">
    <property type="entry name" value="Aldolase class I"/>
    <property type="match status" value="1"/>
</dbReference>
<dbReference type="GO" id="GO:0051536">
    <property type="term" value="F:iron-sulfur cluster binding"/>
    <property type="evidence" value="ECO:0007669"/>
    <property type="project" value="UniProtKB-KW"/>
</dbReference>
<dbReference type="GO" id="GO:0003824">
    <property type="term" value="F:catalytic activity"/>
    <property type="evidence" value="ECO:0007669"/>
    <property type="project" value="InterPro"/>
</dbReference>
<dbReference type="PANTHER" id="PTHR43075">
    <property type="entry name" value="FORMATE LYASE ACTIVATING ENZYME, PUTATIVE (AFU_ORTHOLOGUE AFUA_2G15630)-RELATED"/>
    <property type="match status" value="1"/>
</dbReference>
<evidence type="ECO:0000256" key="4">
    <source>
        <dbReference type="ARBA" id="ARBA00023014"/>
    </source>
</evidence>
<dbReference type="SUPFAM" id="SSF102114">
    <property type="entry name" value="Radical SAM enzymes"/>
    <property type="match status" value="1"/>
</dbReference>
<accession>A0A1F6CV73</accession>
<comment type="caution">
    <text evidence="7">The sequence shown here is derived from an EMBL/GenBank/DDBJ whole genome shotgun (WGS) entry which is preliminary data.</text>
</comment>
<keyword evidence="4 5" id="KW-0411">Iron-sulfur</keyword>
<dbReference type="CDD" id="cd01335">
    <property type="entry name" value="Radical_SAM"/>
    <property type="match status" value="1"/>
</dbReference>
<name>A0A1F6CV73_HANXR</name>
<dbReference type="InterPro" id="IPR040085">
    <property type="entry name" value="MJ0674-like"/>
</dbReference>
<sequence>MIEPSYLRLYETGELRARAERLDAMLASCDICPRDCRIDRLRDEVAACHSGYLPVVSSHTPHFGEEPPLVGEHGAGNIFFGNCNLRCVYCQNYQISQRRREQRGNEVSFERLAEMMLDLQGRGCHNINLVSPTHFVPQMVKALLIAAERGLRLPIVYNTNAYDSVQVLQLLDGVVDIYLPDLKYSDDGAGWKYSKIDGYVGHARAALREMYRQVGHDLTFDDRGLLRRGLLVRLLVLPNDQAGVRDSLLFLRDELSPKVALSVMAQYFPTNQATVERNPLLSRRIMAGEYWNVIDLLSELGLEEGWVQEFESADYYRPDFTDADVPFRDIRDFQGPLSAYIPTPSPLLSIQPAAD</sequence>
<evidence type="ECO:0000313" key="8">
    <source>
        <dbReference type="Proteomes" id="UP000178606"/>
    </source>
</evidence>
<comment type="cofactor">
    <cofactor evidence="5">
        <name>[4Fe-4S] cluster</name>
        <dbReference type="ChEBI" id="CHEBI:49883"/>
    </cofactor>
    <text evidence="5">Binds 1 [4Fe-4S] cluster. The cluster is coordinated with 3 cysteines and an exchangeable S-adenosyl-L-methionine.</text>
</comment>
<evidence type="ECO:0000256" key="3">
    <source>
        <dbReference type="ARBA" id="ARBA00023004"/>
    </source>
</evidence>
<reference evidence="7 8" key="1">
    <citation type="journal article" date="2016" name="Nat. Commun.">
        <title>Thousands of microbial genomes shed light on interconnected biogeochemical processes in an aquifer system.</title>
        <authorList>
            <person name="Anantharaman K."/>
            <person name="Brown C.T."/>
            <person name="Hug L.A."/>
            <person name="Sharon I."/>
            <person name="Castelle C.J."/>
            <person name="Probst A.J."/>
            <person name="Thomas B.C."/>
            <person name="Singh A."/>
            <person name="Wilkins M.J."/>
            <person name="Karaoz U."/>
            <person name="Brodie E.L."/>
            <person name="Williams K.H."/>
            <person name="Hubbard S.S."/>
            <person name="Banfield J.F."/>
        </authorList>
    </citation>
    <scope>NUCLEOTIDE SEQUENCE [LARGE SCALE GENOMIC DNA]</scope>
    <source>
        <strain evidence="8">RIFCSPLOWO2_12_FULL_64_10</strain>
    </source>
</reference>
<gene>
    <name evidence="7" type="ORF">A3F84_10055</name>
</gene>
<evidence type="ECO:0000259" key="6">
    <source>
        <dbReference type="Pfam" id="PF04055"/>
    </source>
</evidence>
<feature type="domain" description="Radical SAM core" evidence="6">
    <location>
        <begin position="78"/>
        <end position="188"/>
    </location>
</feature>
<dbReference type="InterPro" id="IPR058240">
    <property type="entry name" value="rSAM_sf"/>
</dbReference>
<evidence type="ECO:0000313" key="7">
    <source>
        <dbReference type="EMBL" id="OGG52762.1"/>
    </source>
</evidence>
<dbReference type="Proteomes" id="UP000178606">
    <property type="component" value="Unassembled WGS sequence"/>
</dbReference>
<evidence type="ECO:0000256" key="1">
    <source>
        <dbReference type="ARBA" id="ARBA00022691"/>
    </source>
</evidence>
<organism evidence="7 8">
    <name type="scientific">Handelsmanbacteria sp. (strain RIFCSPLOWO2_12_FULL_64_10)</name>
    <dbReference type="NCBI Taxonomy" id="1817868"/>
    <lineage>
        <taxon>Bacteria</taxon>
        <taxon>Candidatus Handelsmaniibacteriota</taxon>
    </lineage>
</organism>
<dbReference type="InterPro" id="IPR013785">
    <property type="entry name" value="Aldolase_TIM"/>
</dbReference>
<proteinExistence type="predicted"/>